<evidence type="ECO:0000313" key="7">
    <source>
        <dbReference type="EMBL" id="RHW25693.1"/>
    </source>
</evidence>
<dbReference type="OrthoDB" id="5241086at2"/>
<gene>
    <name evidence="7" type="ORF">D0Z08_18125</name>
</gene>
<dbReference type="Pfam" id="PF00067">
    <property type="entry name" value="p450"/>
    <property type="match status" value="1"/>
</dbReference>
<dbReference type="RefSeq" id="WP_118926660.1">
    <property type="nucleotide sequence ID" value="NZ_QXGH01000022.1"/>
</dbReference>
<dbReference type="InterPro" id="IPR001128">
    <property type="entry name" value="Cyt_P450"/>
</dbReference>
<keyword evidence="5" id="KW-0408">Iron</keyword>
<keyword evidence="6" id="KW-0503">Monooxygenase</keyword>
<evidence type="ECO:0000256" key="1">
    <source>
        <dbReference type="ARBA" id="ARBA00010617"/>
    </source>
</evidence>
<dbReference type="GO" id="GO:0008395">
    <property type="term" value="F:steroid hydroxylase activity"/>
    <property type="evidence" value="ECO:0007669"/>
    <property type="project" value="TreeGrafter"/>
</dbReference>
<dbReference type="InterPro" id="IPR036396">
    <property type="entry name" value="Cyt_P450_sf"/>
</dbReference>
<dbReference type="FunFam" id="1.10.630.10:FF:000018">
    <property type="entry name" value="Cytochrome P450 monooxygenase"/>
    <property type="match status" value="1"/>
</dbReference>
<dbReference type="PRINTS" id="PR00359">
    <property type="entry name" value="BP450"/>
</dbReference>
<dbReference type="PANTHER" id="PTHR46696:SF4">
    <property type="entry name" value="BIOTIN BIOSYNTHESIS CYTOCHROME P450"/>
    <property type="match status" value="1"/>
</dbReference>
<evidence type="ECO:0000256" key="2">
    <source>
        <dbReference type="ARBA" id="ARBA00022617"/>
    </source>
</evidence>
<evidence type="ECO:0000256" key="5">
    <source>
        <dbReference type="ARBA" id="ARBA00023004"/>
    </source>
</evidence>
<keyword evidence="3" id="KW-0479">Metal-binding</keyword>
<sequence length="419" mass="46983">MTSLIVPPRTFDPLSVSDLGFWAKTAEEREETFKVLRRERPLSWHRPLEGGLMPPDNEGVWVATSHELIQYISKNPQLFCSGDGFQFEEVPSDILEAAGSFLGMDAPRHPKLRKLVSSAFTPKQVKKIHEQIKDQARRIVDELLEASEGDFVSLVSKKLPMWTIYEMVGLEDPEKRELAAHYADGMVSWNDEDVAAGREPGEILNESLVGLLMMGMELAEERRANPKADLMTNLVNAEVDGERLTDDEIASFFVLLSVAGNDTTRNSISIAAMALQQFPDQKALLLEDFDGRIGLAIEEFVRWASPVMTFRRTATQDTELGGHLIRKDEWVAMVYSSGNRDERVFDRPDVFDITRDPNPHVGFGGGGVHYCMGNFVAKMQLRELFHQLLTRAPGLELGEPEYLTGNFVRAVKAMPCDVG</sequence>
<comment type="similarity">
    <text evidence="1">Belongs to the cytochrome P450 family.</text>
</comment>
<keyword evidence="8" id="KW-1185">Reference proteome</keyword>
<keyword evidence="2" id="KW-0349">Heme</keyword>
<dbReference type="CDD" id="cd11033">
    <property type="entry name" value="CYP142-like"/>
    <property type="match status" value="1"/>
</dbReference>
<proteinExistence type="inferred from homology"/>
<dbReference type="GO" id="GO:0036199">
    <property type="term" value="F:cholest-4-en-3-one 26-monooxygenase activity"/>
    <property type="evidence" value="ECO:0007669"/>
    <property type="project" value="TreeGrafter"/>
</dbReference>
<dbReference type="SUPFAM" id="SSF48264">
    <property type="entry name" value="Cytochrome P450"/>
    <property type="match status" value="1"/>
</dbReference>
<dbReference type="Gene3D" id="1.10.630.10">
    <property type="entry name" value="Cytochrome P450"/>
    <property type="match status" value="1"/>
</dbReference>
<dbReference type="EMBL" id="QXGH01000022">
    <property type="protein sequence ID" value="RHW25693.1"/>
    <property type="molecule type" value="Genomic_DNA"/>
</dbReference>
<reference evidence="7 8" key="1">
    <citation type="submission" date="2018-09" db="EMBL/GenBank/DDBJ databases">
        <title>Genome sequencing of Nocardioides immobilis CCTCC AB 2017083 for comparison to Nocardioides silvaticus.</title>
        <authorList>
            <person name="Li C."/>
            <person name="Wang G."/>
        </authorList>
    </citation>
    <scope>NUCLEOTIDE SEQUENCE [LARGE SCALE GENOMIC DNA]</scope>
    <source>
        <strain evidence="7 8">CCTCC AB 2017083</strain>
    </source>
</reference>
<dbReference type="InterPro" id="IPR002397">
    <property type="entry name" value="Cyt_P450_B"/>
</dbReference>
<evidence type="ECO:0000313" key="8">
    <source>
        <dbReference type="Proteomes" id="UP000283644"/>
    </source>
</evidence>
<name>A0A417XZ98_9ACTN</name>
<organism evidence="7 8">
    <name type="scientific">Nocardioides immobilis</name>
    <dbReference type="NCBI Taxonomy" id="2049295"/>
    <lineage>
        <taxon>Bacteria</taxon>
        <taxon>Bacillati</taxon>
        <taxon>Actinomycetota</taxon>
        <taxon>Actinomycetes</taxon>
        <taxon>Propionibacteriales</taxon>
        <taxon>Nocardioidaceae</taxon>
        <taxon>Nocardioides</taxon>
    </lineage>
</organism>
<dbReference type="Proteomes" id="UP000283644">
    <property type="component" value="Unassembled WGS sequence"/>
</dbReference>
<comment type="caution">
    <text evidence="7">The sequence shown here is derived from an EMBL/GenBank/DDBJ whole genome shotgun (WGS) entry which is preliminary data.</text>
</comment>
<evidence type="ECO:0000256" key="3">
    <source>
        <dbReference type="ARBA" id="ARBA00022723"/>
    </source>
</evidence>
<keyword evidence="4" id="KW-0560">Oxidoreductase</keyword>
<dbReference type="GO" id="GO:0020037">
    <property type="term" value="F:heme binding"/>
    <property type="evidence" value="ECO:0007669"/>
    <property type="project" value="InterPro"/>
</dbReference>
<dbReference type="AlphaFoldDB" id="A0A417XZ98"/>
<dbReference type="GO" id="GO:0005506">
    <property type="term" value="F:iron ion binding"/>
    <property type="evidence" value="ECO:0007669"/>
    <property type="project" value="InterPro"/>
</dbReference>
<evidence type="ECO:0000256" key="4">
    <source>
        <dbReference type="ARBA" id="ARBA00023002"/>
    </source>
</evidence>
<accession>A0A417XZ98</accession>
<protein>
    <submittedName>
        <fullName evidence="7">Cytochrome P450</fullName>
    </submittedName>
</protein>
<dbReference type="PANTHER" id="PTHR46696">
    <property type="entry name" value="P450, PUTATIVE (EUROFUNG)-RELATED"/>
    <property type="match status" value="1"/>
</dbReference>
<dbReference type="GO" id="GO:0006707">
    <property type="term" value="P:cholesterol catabolic process"/>
    <property type="evidence" value="ECO:0007669"/>
    <property type="project" value="TreeGrafter"/>
</dbReference>
<evidence type="ECO:0000256" key="6">
    <source>
        <dbReference type="ARBA" id="ARBA00023033"/>
    </source>
</evidence>